<gene>
    <name evidence="2" type="ORF">BCB93_002658</name>
    <name evidence="1" type="ORF">F9413_18410</name>
    <name evidence="3" type="ORF">HVW43_13070</name>
    <name evidence="4" type="ORF">NCTC10767_00125</name>
    <name evidence="5" type="ORF">NCTC7922_05507</name>
</gene>
<reference evidence="2" key="3">
    <citation type="submission" date="2020-02" db="EMBL/GenBank/DDBJ databases">
        <authorList>
            <consortium name="GenomeTrakr network: Whole genome sequencing for foodborne pathogen traceback"/>
        </authorList>
    </citation>
    <scope>NUCLEOTIDE SEQUENCE</scope>
    <source>
        <strain evidence="2">CFSAN046653</strain>
    </source>
</reference>
<dbReference type="Proteomes" id="UP000514754">
    <property type="component" value="Chromosome"/>
</dbReference>
<evidence type="ECO:0000313" key="5">
    <source>
        <dbReference type="EMBL" id="STM19419.1"/>
    </source>
</evidence>
<reference evidence="3 8" key="4">
    <citation type="submission" date="2020-06" db="EMBL/GenBank/DDBJ databases">
        <title>REHAB project genomes.</title>
        <authorList>
            <person name="Shaw L.P."/>
        </authorList>
    </citation>
    <scope>NUCLEOTIDE SEQUENCE [LARGE SCALE GENOMIC DNA]</scope>
    <source>
        <strain evidence="3 8">RHB10-C12</strain>
    </source>
</reference>
<dbReference type="EMBL" id="UGFC01000006">
    <property type="protein sequence ID" value="STM19419.1"/>
    <property type="molecule type" value="Genomic_DNA"/>
</dbReference>
<dbReference type="RefSeq" id="WP_001105426.1">
    <property type="nucleotide sequence ID" value="NZ_CAXVGW010000001.1"/>
</dbReference>
<dbReference type="EMBL" id="UFXW01000004">
    <property type="protein sequence ID" value="STC73350.1"/>
    <property type="molecule type" value="Genomic_DNA"/>
</dbReference>
<accession>A0A193M1C9</accession>
<reference evidence="1 9" key="2">
    <citation type="submission" date="2019-12" db="EMBL/GenBank/DDBJ databases">
        <authorList>
            <consortium name="NARMS: The National Antimicrobial Resistance Monitoring System"/>
        </authorList>
    </citation>
    <scope>NUCLEOTIDE SEQUENCE [LARGE SCALE GENOMIC DNA]</scope>
    <source>
        <strain evidence="1 9">CVM N19EC0130</strain>
    </source>
</reference>
<proteinExistence type="predicted"/>
<evidence type="ECO:0000313" key="1">
    <source>
        <dbReference type="EMBL" id="EFH4962482.1"/>
    </source>
</evidence>
<dbReference type="Proteomes" id="UP000254174">
    <property type="component" value="Unassembled WGS sequence"/>
</dbReference>
<dbReference type="AlphaFoldDB" id="A0A193M1C9"/>
<dbReference type="Proteomes" id="UP000775646">
    <property type="component" value="Unassembled WGS sequence"/>
</dbReference>
<evidence type="ECO:0000313" key="3">
    <source>
        <dbReference type="EMBL" id="QMO41184.1"/>
    </source>
</evidence>
<dbReference type="EMBL" id="AASZRA010000012">
    <property type="protein sequence ID" value="EFI6953012.1"/>
    <property type="molecule type" value="Genomic_DNA"/>
</dbReference>
<evidence type="ECO:0000313" key="8">
    <source>
        <dbReference type="Proteomes" id="UP000514754"/>
    </source>
</evidence>
<dbReference type="Proteomes" id="UP000254647">
    <property type="component" value="Unassembled WGS sequence"/>
</dbReference>
<evidence type="ECO:0000313" key="2">
    <source>
        <dbReference type="EMBL" id="EFI6953012.1"/>
    </source>
</evidence>
<name>A0A193M1C9_ECOLX</name>
<dbReference type="EMBL" id="AASWBF010000031">
    <property type="protein sequence ID" value="EFH4962482.1"/>
    <property type="molecule type" value="Genomic_DNA"/>
</dbReference>
<protein>
    <submittedName>
        <fullName evidence="1">Uncharacterized protein</fullName>
    </submittedName>
</protein>
<sequence>MNYEKYHSTNRSKGLRTFCYLIYYVQVIFNVMKCFMTRGNFDFINSNVVFSEADKSLWIDLINTDCIWYDMIINPPDDIRTNKIIKNYLRIMEKYTRESCEKRFIYFLGSRKKVRFSTKKQPRYNPFTKNIVFTLLIGKEERKLRIKYSFCTFTQNGVVKVTPNVRVTEKFLYIEYENGNLCVMSVHDFVNGHYIDLGIHTEVHYVGYTRHPHRRPVDFIHRGLSKMLYSVSNDDNDFFVCFSIFNPRIISLNNKCNVVFNISNSLLDEIDVDNEGRIIENCLIRYFDPKLQDDDKESKRSDLNKMFMDLVENKKIKKIYVNFQYERNNEYFCFYSKVVPPKFHHFFVLDFSDGKINIDRDQDMMTQMALCMGYYNY</sequence>
<reference evidence="6 7" key="1">
    <citation type="submission" date="2018-06" db="EMBL/GenBank/DDBJ databases">
        <authorList>
            <consortium name="Pathogen Informatics"/>
            <person name="Doyle S."/>
        </authorList>
    </citation>
    <scope>NUCLEOTIDE SEQUENCE [LARGE SCALE GENOMIC DNA]</scope>
    <source>
        <strain evidence="4 7">NCTC10767</strain>
        <strain evidence="5 6">NCTC7922</strain>
    </source>
</reference>
<organism evidence="1 9">
    <name type="scientific">Escherichia coli</name>
    <dbReference type="NCBI Taxonomy" id="562"/>
    <lineage>
        <taxon>Bacteria</taxon>
        <taxon>Pseudomonadati</taxon>
        <taxon>Pseudomonadota</taxon>
        <taxon>Gammaproteobacteria</taxon>
        <taxon>Enterobacterales</taxon>
        <taxon>Enterobacteriaceae</taxon>
        <taxon>Escherichia</taxon>
    </lineage>
</organism>
<evidence type="ECO:0000313" key="4">
    <source>
        <dbReference type="EMBL" id="STC73350.1"/>
    </source>
</evidence>
<dbReference type="EMBL" id="CP057906">
    <property type="protein sequence ID" value="QMO41184.1"/>
    <property type="molecule type" value="Genomic_DNA"/>
</dbReference>
<dbReference type="Proteomes" id="UP000543424">
    <property type="component" value="Unassembled WGS sequence"/>
</dbReference>
<evidence type="ECO:0000313" key="9">
    <source>
        <dbReference type="Proteomes" id="UP000543424"/>
    </source>
</evidence>
<evidence type="ECO:0000313" key="6">
    <source>
        <dbReference type="Proteomes" id="UP000254174"/>
    </source>
</evidence>
<evidence type="ECO:0000313" key="7">
    <source>
        <dbReference type="Proteomes" id="UP000254647"/>
    </source>
</evidence>